<dbReference type="Pfam" id="PF12796">
    <property type="entry name" value="Ank_2"/>
    <property type="match status" value="2"/>
</dbReference>
<keyword evidence="4" id="KW-1185">Reference proteome</keyword>
<reference evidence="3 4" key="1">
    <citation type="journal article" date="2007" name="Science">
        <title>Genomic minimalism in the early diverging intestinal parasite Giardia lamblia.</title>
        <authorList>
            <person name="Morrison H.G."/>
            <person name="McArthur A.G."/>
            <person name="Gillin F.D."/>
            <person name="Aley S.B."/>
            <person name="Adam R.D."/>
            <person name="Olsen G.J."/>
            <person name="Best A.A."/>
            <person name="Cande W.Z."/>
            <person name="Chen F."/>
            <person name="Cipriano M.J."/>
            <person name="Davids B.J."/>
            <person name="Dawson S.C."/>
            <person name="Elmendorf H.G."/>
            <person name="Hehl A.B."/>
            <person name="Holder M.E."/>
            <person name="Huse S.M."/>
            <person name="Kim U.U."/>
            <person name="Lasek-Nesselquist E."/>
            <person name="Manning G."/>
            <person name="Nigam A."/>
            <person name="Nixon J.E."/>
            <person name="Palm D."/>
            <person name="Passamaneck N.E."/>
            <person name="Prabhu A."/>
            <person name="Reich C.I."/>
            <person name="Reiner D.S."/>
            <person name="Samuelson J."/>
            <person name="Svard S.G."/>
            <person name="Sogin M.L."/>
        </authorList>
    </citation>
    <scope>NUCLEOTIDE SEQUENCE [LARGE SCALE GENOMIC DNA]</scope>
    <source>
        <strain evidence="3 4">WB C6</strain>
    </source>
</reference>
<evidence type="ECO:0000313" key="4">
    <source>
        <dbReference type="Proteomes" id="UP000001548"/>
    </source>
</evidence>
<dbReference type="PANTHER" id="PTHR24184:SF11">
    <property type="entry name" value="ANKYRIN REPEAT AND SOCS BOX CONTAINING 3"/>
    <property type="match status" value="1"/>
</dbReference>
<organism evidence="3 4">
    <name type="scientific">Giardia intestinalis (strain ATCC 50803 / WB clone C6)</name>
    <name type="common">Giardia lamblia</name>
    <dbReference type="NCBI Taxonomy" id="184922"/>
    <lineage>
        <taxon>Eukaryota</taxon>
        <taxon>Metamonada</taxon>
        <taxon>Diplomonadida</taxon>
        <taxon>Hexamitidae</taxon>
        <taxon>Giardiinae</taxon>
        <taxon>Giardia</taxon>
    </lineage>
</organism>
<dbReference type="OMA" id="KSIRMKM"/>
<protein>
    <submittedName>
        <fullName evidence="3">Ankyrin repeat protein 1</fullName>
    </submittedName>
</protein>
<feature type="coiled-coil region" evidence="1">
    <location>
        <begin position="312"/>
        <end position="393"/>
    </location>
</feature>
<dbReference type="SMR" id="A8BY44"/>
<accession>A8BY44</accession>
<dbReference type="EMBL" id="AACB03000005">
    <property type="protein sequence ID" value="KAE8301298.1"/>
    <property type="molecule type" value="Genomic_DNA"/>
</dbReference>
<gene>
    <name evidence="3" type="ORF">GL50803_0014745</name>
</gene>
<dbReference type="SMART" id="SM00248">
    <property type="entry name" value="ANK"/>
    <property type="match status" value="4"/>
</dbReference>
<comment type="caution">
    <text evidence="3">The sequence shown here is derived from an EMBL/GenBank/DDBJ whole genome shotgun (WGS) entry which is preliminary data.</text>
</comment>
<dbReference type="Proteomes" id="UP000001548">
    <property type="component" value="Unassembled WGS sequence"/>
</dbReference>
<evidence type="ECO:0000256" key="2">
    <source>
        <dbReference type="SAM" id="MobiDB-lite"/>
    </source>
</evidence>
<dbReference type="RefSeq" id="XP_001704211.1">
    <property type="nucleotide sequence ID" value="XM_001704159.1"/>
</dbReference>
<feature type="region of interest" description="Disordered" evidence="2">
    <location>
        <begin position="496"/>
        <end position="563"/>
    </location>
</feature>
<dbReference type="InterPro" id="IPR002110">
    <property type="entry name" value="Ankyrin_rpt"/>
</dbReference>
<name>A8BY44_GIAIC</name>
<dbReference type="AlphaFoldDB" id="A8BY44"/>
<dbReference type="GeneID" id="5697081"/>
<evidence type="ECO:0000256" key="1">
    <source>
        <dbReference type="SAM" id="Coils"/>
    </source>
</evidence>
<dbReference type="KEGG" id="gla:GL50803_0014745"/>
<dbReference type="InterPro" id="IPR036770">
    <property type="entry name" value="Ankyrin_rpt-contain_sf"/>
</dbReference>
<feature type="compositionally biased region" description="Low complexity" evidence="2">
    <location>
        <begin position="542"/>
        <end position="557"/>
    </location>
</feature>
<dbReference type="HOGENOM" id="CLU_441762_0_0_1"/>
<sequence length="619" mass="67582">MIANVQDWFVAIASGNEDDVREFMSEYVGSRDETGDTALIIAARMGEAGIVRLLSTTQEVGLINKEGCTALIAAAMSNKPETCEILVTLEKHIPLRDGRDALMLAAFMANYEAVSVLVRHMALVEDENQMNALDYAVVGGSLNVVRAIVEAQDSIDDKLEYAIFLATEPIREDILEYLKQFKGASPSDHRQADASARSPVGTQSLSKLEEELRQVLEERDTIADELTTLNLHLGALFTSLGALRKKRLAISTTGSTFSSTLTTGNNSTLLAAQPQITSEQSQLQDITTLPEAINELELLLTVPFGAGSADIYEEIEDQIKQLSRAVAELQDLNAAKDEEIAELKRALECDIDGNVTEAIAQKDAQIEALQAKVTDQEAKLDSYALELEAAKRSENSVPALKAELKLKDKVISGLLSTIQKQEKSFSAIRSAFQQKEVETQKYRTAIGCSESTVKNLITANDYERARFSARNSLVINSPVRLSGAWGSMLSDGATPAMDRPAMAPASIRQASAAGEPPEEAAKEPNPASIASISRLCAIRSPTSGQRSSTRVRSTRMTMSEEERAELRKSIRMKMTENKMLKEALINASPSDTEARVLREEIDRLKDLLRASSPTGEKRD</sequence>
<dbReference type="SUPFAM" id="SSF48403">
    <property type="entry name" value="Ankyrin repeat"/>
    <property type="match status" value="1"/>
</dbReference>
<dbReference type="PANTHER" id="PTHR24184">
    <property type="entry name" value="SI:CH211-189E2.2"/>
    <property type="match status" value="1"/>
</dbReference>
<evidence type="ECO:0000313" key="3">
    <source>
        <dbReference type="EMBL" id="KAE8301298.1"/>
    </source>
</evidence>
<keyword evidence="1" id="KW-0175">Coiled coil</keyword>
<dbReference type="STRING" id="184922.A8BY44"/>
<dbReference type="Gene3D" id="1.25.40.20">
    <property type="entry name" value="Ankyrin repeat-containing domain"/>
    <property type="match status" value="2"/>
</dbReference>
<proteinExistence type="predicted"/>
<dbReference type="VEuPathDB" id="GiardiaDB:GL50803_14745"/>